<sequence length="151" mass="16132">MSKNGDPITVPSGSAGLAHYPHARLAPPTHSRVLYISGTSSRLPDGSFAGVKTNEDGTLELDIRQQTLAIFGNIDAVIKRASGNKGGIQNIIDATVFLTDLKSDYAGMNAVWNEFWPEAEKAPARTTIGVKELPSPKLVVEVKCTALIDTE</sequence>
<dbReference type="EMBL" id="JANRMS010002187">
    <property type="protein sequence ID" value="KAJ3523814.1"/>
    <property type="molecule type" value="Genomic_DNA"/>
</dbReference>
<dbReference type="Proteomes" id="UP001148629">
    <property type="component" value="Unassembled WGS sequence"/>
</dbReference>
<comment type="caution">
    <text evidence="1">The sequence shown here is derived from an EMBL/GenBank/DDBJ whole genome shotgun (WGS) entry which is preliminary data.</text>
</comment>
<proteinExistence type="predicted"/>
<organism evidence="1 2">
    <name type="scientific">Fusarium decemcellulare</name>
    <dbReference type="NCBI Taxonomy" id="57161"/>
    <lineage>
        <taxon>Eukaryota</taxon>
        <taxon>Fungi</taxon>
        <taxon>Dikarya</taxon>
        <taxon>Ascomycota</taxon>
        <taxon>Pezizomycotina</taxon>
        <taxon>Sordariomycetes</taxon>
        <taxon>Hypocreomycetidae</taxon>
        <taxon>Hypocreales</taxon>
        <taxon>Nectriaceae</taxon>
        <taxon>Fusarium</taxon>
        <taxon>Fusarium decemcellulare species complex</taxon>
    </lineage>
</organism>
<reference evidence="1" key="1">
    <citation type="submission" date="2022-08" db="EMBL/GenBank/DDBJ databases">
        <title>Genome Sequence of Fusarium decemcellulare.</title>
        <authorList>
            <person name="Buettner E."/>
        </authorList>
    </citation>
    <scope>NUCLEOTIDE SEQUENCE</scope>
    <source>
        <strain evidence="1">Babe19</strain>
    </source>
</reference>
<name>A0ACC1RP57_9HYPO</name>
<accession>A0ACC1RP57</accession>
<gene>
    <name evidence="1" type="ORF">NM208_g12309</name>
</gene>
<evidence type="ECO:0000313" key="2">
    <source>
        <dbReference type="Proteomes" id="UP001148629"/>
    </source>
</evidence>
<protein>
    <submittedName>
        <fullName evidence="1">Uncharacterized protein</fullName>
    </submittedName>
</protein>
<keyword evidence="2" id="KW-1185">Reference proteome</keyword>
<evidence type="ECO:0000313" key="1">
    <source>
        <dbReference type="EMBL" id="KAJ3523814.1"/>
    </source>
</evidence>